<accession>A0A0A9EL37</accession>
<evidence type="ECO:0000256" key="1">
    <source>
        <dbReference type="SAM" id="MobiDB-lite"/>
    </source>
</evidence>
<organism evidence="2">
    <name type="scientific">Arundo donax</name>
    <name type="common">Giant reed</name>
    <name type="synonym">Donax arundinaceus</name>
    <dbReference type="NCBI Taxonomy" id="35708"/>
    <lineage>
        <taxon>Eukaryota</taxon>
        <taxon>Viridiplantae</taxon>
        <taxon>Streptophyta</taxon>
        <taxon>Embryophyta</taxon>
        <taxon>Tracheophyta</taxon>
        <taxon>Spermatophyta</taxon>
        <taxon>Magnoliopsida</taxon>
        <taxon>Liliopsida</taxon>
        <taxon>Poales</taxon>
        <taxon>Poaceae</taxon>
        <taxon>PACMAD clade</taxon>
        <taxon>Arundinoideae</taxon>
        <taxon>Arundineae</taxon>
        <taxon>Arundo</taxon>
    </lineage>
</organism>
<feature type="region of interest" description="Disordered" evidence="1">
    <location>
        <begin position="1"/>
        <end position="23"/>
    </location>
</feature>
<dbReference type="AlphaFoldDB" id="A0A0A9EL37"/>
<sequence length="87" mass="9623">MPAAAERPRSRSSYAASCAHPPPPWPLLPRSQKALASSPLLTVASSHPAGTSMRQAKIRHLPLLLPCLDVWRGNRWAVASMCEDWRR</sequence>
<reference evidence="2" key="2">
    <citation type="journal article" date="2015" name="Data Brief">
        <title>Shoot transcriptome of the giant reed, Arundo donax.</title>
        <authorList>
            <person name="Barrero R.A."/>
            <person name="Guerrero F.D."/>
            <person name="Moolhuijzen P."/>
            <person name="Goolsby J.A."/>
            <person name="Tidwell J."/>
            <person name="Bellgard S.E."/>
            <person name="Bellgard M.I."/>
        </authorList>
    </citation>
    <scope>NUCLEOTIDE SEQUENCE</scope>
    <source>
        <tissue evidence="2">Shoot tissue taken approximately 20 cm above the soil surface</tissue>
    </source>
</reference>
<proteinExistence type="predicted"/>
<protein>
    <submittedName>
        <fullName evidence="2">Uncharacterized protein</fullName>
    </submittedName>
</protein>
<dbReference type="EMBL" id="GBRH01201138">
    <property type="protein sequence ID" value="JAD96757.1"/>
    <property type="molecule type" value="Transcribed_RNA"/>
</dbReference>
<name>A0A0A9EL37_ARUDO</name>
<reference evidence="2" key="1">
    <citation type="submission" date="2014-09" db="EMBL/GenBank/DDBJ databases">
        <authorList>
            <person name="Magalhaes I.L.F."/>
            <person name="Oliveira U."/>
            <person name="Santos F.R."/>
            <person name="Vidigal T.H.D.A."/>
            <person name="Brescovit A.D."/>
            <person name="Santos A.J."/>
        </authorList>
    </citation>
    <scope>NUCLEOTIDE SEQUENCE</scope>
    <source>
        <tissue evidence="2">Shoot tissue taken approximately 20 cm above the soil surface</tissue>
    </source>
</reference>
<evidence type="ECO:0000313" key="2">
    <source>
        <dbReference type="EMBL" id="JAD96757.1"/>
    </source>
</evidence>